<organism evidence="1 2">
    <name type="scientific">Micractinium conductrix</name>
    <dbReference type="NCBI Taxonomy" id="554055"/>
    <lineage>
        <taxon>Eukaryota</taxon>
        <taxon>Viridiplantae</taxon>
        <taxon>Chlorophyta</taxon>
        <taxon>core chlorophytes</taxon>
        <taxon>Trebouxiophyceae</taxon>
        <taxon>Chlorellales</taxon>
        <taxon>Chlorellaceae</taxon>
        <taxon>Chlorella clade</taxon>
        <taxon>Micractinium</taxon>
    </lineage>
</organism>
<dbReference type="AlphaFoldDB" id="A0A2P6V896"/>
<proteinExistence type="predicted"/>
<accession>A0A2P6V896</accession>
<dbReference type="EMBL" id="LHPF02000020">
    <property type="protein sequence ID" value="PSC70303.1"/>
    <property type="molecule type" value="Genomic_DNA"/>
</dbReference>
<sequence>VGDPHWRGFNYTGGPWNLAKGQPGNTYSLYRDGQGAKLNSLFGAGGRDGTATFIRSITFLRGTNKVTASLVNIGKDWVLQVVVNGRRLAALQSATLPGGGVVQATPSKRGRPTGVVITLPYLRILARQRNPFKAGQVSSPRYGSWLDVYLTVLAPLPTPVQGLLGNTYVPPKAGSLSAGGGQAGAGGGQGGAAFVPQTAALTFTPQ</sequence>
<evidence type="ECO:0000313" key="2">
    <source>
        <dbReference type="Proteomes" id="UP000239649"/>
    </source>
</evidence>
<keyword evidence="2" id="KW-1185">Reference proteome</keyword>
<dbReference type="Proteomes" id="UP000239649">
    <property type="component" value="Unassembled WGS sequence"/>
</dbReference>
<comment type="caution">
    <text evidence="1">The sequence shown here is derived from an EMBL/GenBank/DDBJ whole genome shotgun (WGS) entry which is preliminary data.</text>
</comment>
<evidence type="ECO:0000313" key="1">
    <source>
        <dbReference type="EMBL" id="PSC70303.1"/>
    </source>
</evidence>
<name>A0A2P6V896_9CHLO</name>
<feature type="non-terminal residue" evidence="1">
    <location>
        <position position="1"/>
    </location>
</feature>
<dbReference type="OrthoDB" id="513944at2759"/>
<gene>
    <name evidence="1" type="ORF">C2E20_6099</name>
</gene>
<reference evidence="1 2" key="1">
    <citation type="journal article" date="2018" name="Plant J.">
        <title>Genome sequences of Chlorella sorokiniana UTEX 1602 and Micractinium conductrix SAG 241.80: implications to maltose excretion by a green alga.</title>
        <authorList>
            <person name="Arriola M.B."/>
            <person name="Velmurugan N."/>
            <person name="Zhang Y."/>
            <person name="Plunkett M.H."/>
            <person name="Hondzo H."/>
            <person name="Barney B.M."/>
        </authorList>
    </citation>
    <scope>NUCLEOTIDE SEQUENCE [LARGE SCALE GENOMIC DNA]</scope>
    <source>
        <strain evidence="1 2">SAG 241.80</strain>
    </source>
</reference>
<protein>
    <submittedName>
        <fullName evidence="1">T-RNA-binding domain</fullName>
    </submittedName>
</protein>